<protein>
    <recommendedName>
        <fullName evidence="3">Peptidase M23</fullName>
    </recommendedName>
</protein>
<evidence type="ECO:0008006" key="3">
    <source>
        <dbReference type="Google" id="ProtNLM"/>
    </source>
</evidence>
<reference evidence="1 2" key="1">
    <citation type="submission" date="2023-10" db="EMBL/GenBank/DDBJ databases">
        <title>Microbacterium xanthum sp. nov., isolated from seaweed.</title>
        <authorList>
            <person name="Lee S.D."/>
        </authorList>
    </citation>
    <scope>NUCLEOTIDE SEQUENCE [LARGE SCALE GENOMIC DNA]</scope>
    <source>
        <strain evidence="1 2">KCTC 19124</strain>
    </source>
</reference>
<dbReference type="PROSITE" id="PS51318">
    <property type="entry name" value="TAT"/>
    <property type="match status" value="1"/>
</dbReference>
<evidence type="ECO:0000313" key="2">
    <source>
        <dbReference type="Proteomes" id="UP001291912"/>
    </source>
</evidence>
<gene>
    <name evidence="1" type="ORF">R2Q92_01100</name>
</gene>
<keyword evidence="2" id="KW-1185">Reference proteome</keyword>
<comment type="caution">
    <text evidence="1">The sequence shown here is derived from an EMBL/GenBank/DDBJ whole genome shotgun (WGS) entry which is preliminary data.</text>
</comment>
<proteinExistence type="predicted"/>
<organism evidence="1 2">
    <name type="scientific">Microbacterium aquimaris</name>
    <dbReference type="NCBI Taxonomy" id="459816"/>
    <lineage>
        <taxon>Bacteria</taxon>
        <taxon>Bacillati</taxon>
        <taxon>Actinomycetota</taxon>
        <taxon>Actinomycetes</taxon>
        <taxon>Micrococcales</taxon>
        <taxon>Microbacteriaceae</taxon>
        <taxon>Microbacterium</taxon>
    </lineage>
</organism>
<dbReference type="RefSeq" id="WP_194423141.1">
    <property type="nucleotide sequence ID" value="NZ_BAAAPT010000001.1"/>
</dbReference>
<dbReference type="InterPro" id="IPR006311">
    <property type="entry name" value="TAT_signal"/>
</dbReference>
<evidence type="ECO:0000313" key="1">
    <source>
        <dbReference type="EMBL" id="MDZ8160417.1"/>
    </source>
</evidence>
<dbReference type="EMBL" id="JAWJYN010000001">
    <property type="protein sequence ID" value="MDZ8160417.1"/>
    <property type="molecule type" value="Genomic_DNA"/>
</dbReference>
<name>A0ABU5N2Y9_9MICO</name>
<sequence length="204" mass="21603">MTPTRRRRRRRLSRRRVVGAQLGATVALAGVFGVWGLVAAADVAPEEGAPACVAPGVIADAPVAGYSGAQLAHALTIITVGAEAGFGRDGQRLGVMAAMGESGLRNIDYGDWETSGVRNPDGSRTSSIGLFQQQAWWGTVAERMDPARAAALFYARLATIEGWQQMPASHAIHAVQINSDPDHYAHWARAADLVTDALVSDCLD</sequence>
<dbReference type="Proteomes" id="UP001291912">
    <property type="component" value="Unassembled WGS sequence"/>
</dbReference>
<accession>A0ABU5N2Y9</accession>